<keyword evidence="1" id="KW-0472">Membrane</keyword>
<evidence type="ECO:0000313" key="2">
    <source>
        <dbReference type="EMBL" id="SHI73398.1"/>
    </source>
</evidence>
<organism evidence="2 3">
    <name type="scientific">Mesonia phycicola</name>
    <dbReference type="NCBI Taxonomy" id="579105"/>
    <lineage>
        <taxon>Bacteria</taxon>
        <taxon>Pseudomonadati</taxon>
        <taxon>Bacteroidota</taxon>
        <taxon>Flavobacteriia</taxon>
        <taxon>Flavobacteriales</taxon>
        <taxon>Flavobacteriaceae</taxon>
        <taxon>Mesonia</taxon>
    </lineage>
</organism>
<feature type="transmembrane region" description="Helical" evidence="1">
    <location>
        <begin position="49"/>
        <end position="70"/>
    </location>
</feature>
<proteinExistence type="predicted"/>
<reference evidence="2 3" key="1">
    <citation type="submission" date="2016-11" db="EMBL/GenBank/DDBJ databases">
        <authorList>
            <person name="Jaros S."/>
            <person name="Januszkiewicz K."/>
            <person name="Wedrychowicz H."/>
        </authorList>
    </citation>
    <scope>NUCLEOTIDE SEQUENCE [LARGE SCALE GENOMIC DNA]</scope>
    <source>
        <strain evidence="2 3">DSM 21425</strain>
    </source>
</reference>
<gene>
    <name evidence="2" type="ORF">SAMN04488096_10432</name>
</gene>
<feature type="transmembrane region" description="Helical" evidence="1">
    <location>
        <begin position="18"/>
        <end position="37"/>
    </location>
</feature>
<name>A0A1M6DK82_9FLAO</name>
<dbReference type="AlphaFoldDB" id="A0A1M6DK82"/>
<protein>
    <submittedName>
        <fullName evidence="2">Uncharacterized protein</fullName>
    </submittedName>
</protein>
<sequence length="77" mass="9059">MEITSQIDVLLSRNILNGYLIATGFLFILFFLLLVMINKKRQVSKRKKIIIITTISLFLSIVSIISYVLLEMFYWKE</sequence>
<accession>A0A1M6DK82</accession>
<keyword evidence="3" id="KW-1185">Reference proteome</keyword>
<evidence type="ECO:0000313" key="3">
    <source>
        <dbReference type="Proteomes" id="UP000184225"/>
    </source>
</evidence>
<keyword evidence="1" id="KW-1133">Transmembrane helix</keyword>
<dbReference type="Proteomes" id="UP000184225">
    <property type="component" value="Unassembled WGS sequence"/>
</dbReference>
<keyword evidence="1" id="KW-0812">Transmembrane</keyword>
<evidence type="ECO:0000256" key="1">
    <source>
        <dbReference type="SAM" id="Phobius"/>
    </source>
</evidence>
<dbReference type="EMBL" id="FQYY01000004">
    <property type="protein sequence ID" value="SHI73398.1"/>
    <property type="molecule type" value="Genomic_DNA"/>
</dbReference>